<name>A0A4U8W801_9FLAO</name>
<dbReference type="KEGG" id="ctai:NCTC12078_00096"/>
<proteinExistence type="predicted"/>
<evidence type="ECO:0000313" key="2">
    <source>
        <dbReference type="Proteomes" id="UP000290013"/>
    </source>
</evidence>
<protein>
    <recommendedName>
        <fullName evidence="3">Lipoprotein</fullName>
    </recommendedName>
</protein>
<accession>A0A4U8W801</accession>
<organism evidence="1 2">
    <name type="scientific">Chryseobacterium taihuense</name>
    <dbReference type="NCBI Taxonomy" id="1141221"/>
    <lineage>
        <taxon>Bacteria</taxon>
        <taxon>Pseudomonadati</taxon>
        <taxon>Bacteroidota</taxon>
        <taxon>Flavobacteriia</taxon>
        <taxon>Flavobacteriales</taxon>
        <taxon>Weeksellaceae</taxon>
        <taxon>Chryseobacterium group</taxon>
        <taxon>Chryseobacterium</taxon>
    </lineage>
</organism>
<dbReference type="PROSITE" id="PS51257">
    <property type="entry name" value="PROKAR_LIPOPROTEIN"/>
    <property type="match status" value="1"/>
</dbReference>
<dbReference type="RefSeq" id="WP_130913036.1">
    <property type="nucleotide sequence ID" value="NZ_LR215974.1"/>
</dbReference>
<gene>
    <name evidence="1" type="ORF">NCTC12078_00096</name>
</gene>
<sequence>MKKILGIILMLLFAVSCNNQKIYSDYDISFSRSGGFAPSYENLFIKNNKAFYSFEEKEKKVSKTFKVSDAEIKNLNEVLSKNNFRQIQEDHKKMYDHITTSINIKKGVNEGSKNDGSAIMPDYENNWRNIVTAFQEIINKKIKK</sequence>
<dbReference type="AlphaFoldDB" id="A0A4U8W801"/>
<dbReference type="Proteomes" id="UP000290013">
    <property type="component" value="Chromosome"/>
</dbReference>
<evidence type="ECO:0008006" key="3">
    <source>
        <dbReference type="Google" id="ProtNLM"/>
    </source>
</evidence>
<reference evidence="1 2" key="1">
    <citation type="submission" date="2019-02" db="EMBL/GenBank/DDBJ databases">
        <authorList>
            <consortium name="Pathogen Informatics"/>
        </authorList>
    </citation>
    <scope>NUCLEOTIDE SEQUENCE [LARGE SCALE GENOMIC DNA]</scope>
    <source>
        <strain evidence="1 2">3012STDY6944375</strain>
    </source>
</reference>
<evidence type="ECO:0000313" key="1">
    <source>
        <dbReference type="EMBL" id="VFB02123.1"/>
    </source>
</evidence>
<dbReference type="EMBL" id="LR215974">
    <property type="protein sequence ID" value="VFB02123.1"/>
    <property type="molecule type" value="Genomic_DNA"/>
</dbReference>